<dbReference type="SMART" id="SM00482">
    <property type="entry name" value="POLAc"/>
    <property type="match status" value="1"/>
</dbReference>
<evidence type="ECO:0000256" key="3">
    <source>
        <dbReference type="ARBA" id="ARBA00020311"/>
    </source>
</evidence>
<evidence type="ECO:0000313" key="11">
    <source>
        <dbReference type="Proteomes" id="UP000265540"/>
    </source>
</evidence>
<dbReference type="InterPro" id="IPR012337">
    <property type="entry name" value="RNaseH-like_sf"/>
</dbReference>
<dbReference type="EMBL" id="QZJF01000021">
    <property type="protein sequence ID" value="RJR26525.1"/>
    <property type="molecule type" value="Genomic_DNA"/>
</dbReference>
<dbReference type="InterPro" id="IPR002298">
    <property type="entry name" value="DNA_polymerase_A"/>
</dbReference>
<sequence>MELRFDPENPRYEYIVQEDQLHTALEFLEKEKVVAVDVEATSLDPITGYLIIIQIATPHISYIFDVRKIDVSDNERFKKFLENKKIIKILHNGKFDYKYIKAKTGIELDNIFDTMLTEAVLNSGVGKAYYSLKDLVKKYTGIELKKEVRGTFERVTAKTKLDESQLKYAAVDTLIMFPVFEAQLEQLRNNGLINIGKLEFAVTRVVGNMEMAGIYINKEKWSSIIKNLGEKRDIYAKQFQEAIKPYFVASSIDLFGNHTDLINMNSQVQLMDLFNNRLKLNIPSTGDAILAGTDHPVAKILRDYRAYEKLVSAFGDSLLQKINPKTGRIHPEFNQLGTATGRFSCNNPNLQQIPRNSEEVQFRTCFNPRPGYKLVVADYSNFEMRILAEFSKDAKMISALNSGLDIHSYTASLMFGKEYTDDFKKKYPDLRQIAKPIGFGLMYGMGPVGLAGRLELETNRKFTKEEGEDYMNRYFSSYPGVRAYLDKVAKEAVRNGWSITPAGRKRWYHKPERDDPEFRRKQAQIEREAKNHPIQGTNADAIKYALVFIQERIKKDKVDGEITLTVHDEIVTEVREDQAQDWAEVQSEEMVRAAKLFIKNVQIRSDPFVGDEWEH</sequence>
<dbReference type="SUPFAM" id="SSF53098">
    <property type="entry name" value="Ribonuclease H-like"/>
    <property type="match status" value="1"/>
</dbReference>
<dbReference type="InterPro" id="IPR043502">
    <property type="entry name" value="DNA/RNA_pol_sf"/>
</dbReference>
<evidence type="ECO:0000256" key="2">
    <source>
        <dbReference type="ARBA" id="ARBA00012417"/>
    </source>
</evidence>
<dbReference type="Proteomes" id="UP000265540">
    <property type="component" value="Unassembled WGS sequence"/>
</dbReference>
<dbReference type="GO" id="GO:0006302">
    <property type="term" value="P:double-strand break repair"/>
    <property type="evidence" value="ECO:0007669"/>
    <property type="project" value="TreeGrafter"/>
</dbReference>
<evidence type="ECO:0000256" key="6">
    <source>
        <dbReference type="ARBA" id="ARBA00022932"/>
    </source>
</evidence>
<dbReference type="GO" id="GO:0008408">
    <property type="term" value="F:3'-5' exonuclease activity"/>
    <property type="evidence" value="ECO:0007669"/>
    <property type="project" value="InterPro"/>
</dbReference>
<proteinExistence type="inferred from homology"/>
<dbReference type="GO" id="GO:0003677">
    <property type="term" value="F:DNA binding"/>
    <property type="evidence" value="ECO:0007669"/>
    <property type="project" value="InterPro"/>
</dbReference>
<comment type="catalytic activity">
    <reaction evidence="7">
        <text>DNA(n) + a 2'-deoxyribonucleoside 5'-triphosphate = DNA(n+1) + diphosphate</text>
        <dbReference type="Rhea" id="RHEA:22508"/>
        <dbReference type="Rhea" id="RHEA-COMP:17339"/>
        <dbReference type="Rhea" id="RHEA-COMP:17340"/>
        <dbReference type="ChEBI" id="CHEBI:33019"/>
        <dbReference type="ChEBI" id="CHEBI:61560"/>
        <dbReference type="ChEBI" id="CHEBI:173112"/>
        <dbReference type="EC" id="2.7.7.7"/>
    </reaction>
</comment>
<dbReference type="PROSITE" id="PS00447">
    <property type="entry name" value="DNA_POLYMERASE_A"/>
    <property type="match status" value="1"/>
</dbReference>
<comment type="similarity">
    <text evidence="1">Belongs to the DNA polymerase type-A family.</text>
</comment>
<name>A0A3A4ZB41_UNCKA</name>
<dbReference type="PANTHER" id="PTHR10133:SF62">
    <property type="entry name" value="DNA POLYMERASE THETA"/>
    <property type="match status" value="1"/>
</dbReference>
<dbReference type="GO" id="GO:0003887">
    <property type="term" value="F:DNA-directed DNA polymerase activity"/>
    <property type="evidence" value="ECO:0007669"/>
    <property type="project" value="UniProtKB-KW"/>
</dbReference>
<evidence type="ECO:0000256" key="1">
    <source>
        <dbReference type="ARBA" id="ARBA00007705"/>
    </source>
</evidence>
<comment type="caution">
    <text evidence="10">The sequence shown here is derived from an EMBL/GenBank/DDBJ whole genome shotgun (WGS) entry which is preliminary data.</text>
</comment>
<dbReference type="Gene3D" id="3.30.420.10">
    <property type="entry name" value="Ribonuclease H-like superfamily/Ribonuclease H"/>
    <property type="match status" value="1"/>
</dbReference>
<dbReference type="AlphaFoldDB" id="A0A3A4ZB41"/>
<dbReference type="InterPro" id="IPR019760">
    <property type="entry name" value="DNA-dir_DNA_pol_A_CS"/>
</dbReference>
<dbReference type="PANTHER" id="PTHR10133">
    <property type="entry name" value="DNA POLYMERASE I"/>
    <property type="match status" value="1"/>
</dbReference>
<dbReference type="Pfam" id="PF00476">
    <property type="entry name" value="DNA_pol_A"/>
    <property type="match status" value="1"/>
</dbReference>
<accession>A0A3A4ZB41</accession>
<dbReference type="Gene3D" id="1.20.1060.10">
    <property type="entry name" value="Taq DNA Polymerase, Chain T, domain 4"/>
    <property type="match status" value="1"/>
</dbReference>
<evidence type="ECO:0000313" key="10">
    <source>
        <dbReference type="EMBL" id="RJR26525.1"/>
    </source>
</evidence>
<feature type="domain" description="DNA-directed DNA polymerase family A palm" evidence="9">
    <location>
        <begin position="359"/>
        <end position="578"/>
    </location>
</feature>
<keyword evidence="6" id="KW-0239">DNA-directed DNA polymerase</keyword>
<dbReference type="InterPro" id="IPR002562">
    <property type="entry name" value="3'-5'_exonuclease_dom"/>
</dbReference>
<dbReference type="InterPro" id="IPR001098">
    <property type="entry name" value="DNA-dir_DNA_pol_A_palm_dom"/>
</dbReference>
<dbReference type="Gene3D" id="3.30.70.370">
    <property type="match status" value="1"/>
</dbReference>
<evidence type="ECO:0000256" key="4">
    <source>
        <dbReference type="ARBA" id="ARBA00022679"/>
    </source>
</evidence>
<evidence type="ECO:0000256" key="5">
    <source>
        <dbReference type="ARBA" id="ARBA00022695"/>
    </source>
</evidence>
<dbReference type="SUPFAM" id="SSF56672">
    <property type="entry name" value="DNA/RNA polymerases"/>
    <property type="match status" value="1"/>
</dbReference>
<dbReference type="InterPro" id="IPR036397">
    <property type="entry name" value="RNaseH_sf"/>
</dbReference>
<dbReference type="SMART" id="SM00474">
    <property type="entry name" value="35EXOc"/>
    <property type="match status" value="1"/>
</dbReference>
<evidence type="ECO:0000256" key="7">
    <source>
        <dbReference type="ARBA" id="ARBA00049244"/>
    </source>
</evidence>
<gene>
    <name evidence="10" type="ORF">C4561_05265</name>
</gene>
<evidence type="ECO:0000259" key="9">
    <source>
        <dbReference type="SMART" id="SM00482"/>
    </source>
</evidence>
<dbReference type="EC" id="2.7.7.7" evidence="2"/>
<feature type="domain" description="3'-5' exonuclease" evidence="8">
    <location>
        <begin position="12"/>
        <end position="188"/>
    </location>
</feature>
<dbReference type="GO" id="GO:0006261">
    <property type="term" value="P:DNA-templated DNA replication"/>
    <property type="evidence" value="ECO:0007669"/>
    <property type="project" value="InterPro"/>
</dbReference>
<keyword evidence="5" id="KW-0548">Nucleotidyltransferase</keyword>
<organism evidence="10 11">
    <name type="scientific">candidate division WWE3 bacterium</name>
    <dbReference type="NCBI Taxonomy" id="2053526"/>
    <lineage>
        <taxon>Bacteria</taxon>
        <taxon>Katanobacteria</taxon>
    </lineage>
</organism>
<keyword evidence="4" id="KW-0808">Transferase</keyword>
<dbReference type="PRINTS" id="PR00868">
    <property type="entry name" value="DNAPOLI"/>
</dbReference>
<dbReference type="Gene3D" id="1.10.150.20">
    <property type="entry name" value="5' to 3' exonuclease, C-terminal subdomain"/>
    <property type="match status" value="1"/>
</dbReference>
<protein>
    <recommendedName>
        <fullName evidence="3">DNA polymerase I</fullName>
        <ecNumber evidence="2">2.7.7.7</ecNumber>
    </recommendedName>
</protein>
<reference evidence="10 11" key="1">
    <citation type="journal article" date="2017" name="ISME J.">
        <title>Energy and carbon metabolisms in a deep terrestrial subsurface fluid microbial community.</title>
        <authorList>
            <person name="Momper L."/>
            <person name="Jungbluth S.P."/>
            <person name="Lee M.D."/>
            <person name="Amend J.P."/>
        </authorList>
    </citation>
    <scope>NUCLEOTIDE SEQUENCE [LARGE SCALE GENOMIC DNA]</scope>
    <source>
        <strain evidence="10">SURF_46</strain>
    </source>
</reference>
<evidence type="ECO:0000259" key="8">
    <source>
        <dbReference type="SMART" id="SM00474"/>
    </source>
</evidence>
<dbReference type="Pfam" id="PF01612">
    <property type="entry name" value="DNA_pol_A_exo1"/>
    <property type="match status" value="1"/>
</dbReference>